<name>A0A2R5FJB4_NOSCO</name>
<evidence type="ECO:0008006" key="4">
    <source>
        <dbReference type="Google" id="ProtNLM"/>
    </source>
</evidence>
<sequence>MALQLYSRVCLVPLVFSLLSVGTSTAKAIAQTTFPFDVVYNINVTLTPIPSTDVSKAFVSGFNPDADYGLTNFLSIDNYSRVDPDTGNLVFVQDPAKFGLQGLPIGRDEFFGSGDDKLFASSNATASFDFPNRQLVGSGTITITGGAGKFSGATGIFNFNETESLDQEPTAPLKGKAFLSGSFQIPQKVPEPRTKAMIFGICVIGIGLMSRRLNFKLLGEL</sequence>
<feature type="signal peptide" evidence="1">
    <location>
        <begin position="1"/>
        <end position="26"/>
    </location>
</feature>
<dbReference type="RefSeq" id="WP_109008766.1">
    <property type="nucleotide sequence ID" value="NZ_BDUD01000001.1"/>
</dbReference>
<proteinExistence type="predicted"/>
<keyword evidence="1" id="KW-0732">Signal</keyword>
<dbReference type="EMBL" id="BDUD01000001">
    <property type="protein sequence ID" value="GBG18852.1"/>
    <property type="molecule type" value="Genomic_DNA"/>
</dbReference>
<protein>
    <recommendedName>
        <fullName evidence="4">PEP-CTERM protein-sorting domain-containing protein</fullName>
    </recommendedName>
</protein>
<evidence type="ECO:0000313" key="3">
    <source>
        <dbReference type="Proteomes" id="UP000245124"/>
    </source>
</evidence>
<evidence type="ECO:0000256" key="1">
    <source>
        <dbReference type="SAM" id="SignalP"/>
    </source>
</evidence>
<evidence type="ECO:0000313" key="2">
    <source>
        <dbReference type="EMBL" id="GBG18852.1"/>
    </source>
</evidence>
<feature type="chain" id="PRO_5015332224" description="PEP-CTERM protein-sorting domain-containing protein" evidence="1">
    <location>
        <begin position="27"/>
        <end position="221"/>
    </location>
</feature>
<reference evidence="2 3" key="1">
    <citation type="submission" date="2017-06" db="EMBL/GenBank/DDBJ databases">
        <title>Genome sequencing of cyanobaciteial culture collection at National Institute for Environmental Studies (NIES).</title>
        <authorList>
            <person name="Hirose Y."/>
            <person name="Shimura Y."/>
            <person name="Fujisawa T."/>
            <person name="Nakamura Y."/>
            <person name="Kawachi M."/>
        </authorList>
    </citation>
    <scope>NUCLEOTIDE SEQUENCE [LARGE SCALE GENOMIC DNA]</scope>
    <source>
        <strain evidence="2 3">NIES-4072</strain>
    </source>
</reference>
<dbReference type="AlphaFoldDB" id="A0A2R5FJB4"/>
<gene>
    <name evidence="2" type="ORF">NIES4072_25170</name>
</gene>
<keyword evidence="3" id="KW-1185">Reference proteome</keyword>
<dbReference type="OrthoDB" id="513987at2"/>
<comment type="caution">
    <text evidence="2">The sequence shown here is derived from an EMBL/GenBank/DDBJ whole genome shotgun (WGS) entry which is preliminary data.</text>
</comment>
<accession>A0A2R5FJB4</accession>
<organism evidence="2 3">
    <name type="scientific">Nostoc commune NIES-4072</name>
    <dbReference type="NCBI Taxonomy" id="2005467"/>
    <lineage>
        <taxon>Bacteria</taxon>
        <taxon>Bacillati</taxon>
        <taxon>Cyanobacteriota</taxon>
        <taxon>Cyanophyceae</taxon>
        <taxon>Nostocales</taxon>
        <taxon>Nostocaceae</taxon>
        <taxon>Nostoc</taxon>
    </lineage>
</organism>
<dbReference type="Proteomes" id="UP000245124">
    <property type="component" value="Unassembled WGS sequence"/>
</dbReference>